<feature type="non-terminal residue" evidence="8">
    <location>
        <position position="186"/>
    </location>
</feature>
<dbReference type="PANTHER" id="PTHR31943:SF1">
    <property type="entry name" value="INTERFERON LAMBDA-2-RELATED"/>
    <property type="match status" value="1"/>
</dbReference>
<accession>A0A7K9V3X2</accession>
<feature type="chain" id="PRO_5029639387" evidence="7">
    <location>
        <begin position="22"/>
        <end position="186"/>
    </location>
</feature>
<dbReference type="InterPro" id="IPR038326">
    <property type="entry name" value="IFN-lambda_sf"/>
</dbReference>
<keyword evidence="4" id="KW-0964">Secreted</keyword>
<dbReference type="Pfam" id="PF15177">
    <property type="entry name" value="IL28A"/>
    <property type="match status" value="1"/>
</dbReference>
<name>A0A7K9V3X2_ANSSE</name>
<evidence type="ECO:0000256" key="6">
    <source>
        <dbReference type="ARBA" id="ARBA00023118"/>
    </source>
</evidence>
<evidence type="ECO:0000256" key="4">
    <source>
        <dbReference type="ARBA" id="ARBA00022525"/>
    </source>
</evidence>
<dbReference type="InterPro" id="IPR029177">
    <property type="entry name" value="INF_lambda"/>
</dbReference>
<keyword evidence="9" id="KW-1185">Reference proteome</keyword>
<dbReference type="Proteomes" id="UP000567872">
    <property type="component" value="Unassembled WGS sequence"/>
</dbReference>
<comment type="caution">
    <text evidence="8">The sequence shown here is derived from an EMBL/GenBank/DDBJ whole genome shotgun (WGS) entry which is preliminary data.</text>
</comment>
<dbReference type="GO" id="GO:0045087">
    <property type="term" value="P:innate immune response"/>
    <property type="evidence" value="ECO:0007669"/>
    <property type="project" value="TreeGrafter"/>
</dbReference>
<evidence type="ECO:0000256" key="5">
    <source>
        <dbReference type="ARBA" id="ARBA00022729"/>
    </source>
</evidence>
<comment type="similarity">
    <text evidence="2">Belongs to the lambda interferon family.</text>
</comment>
<evidence type="ECO:0000256" key="7">
    <source>
        <dbReference type="SAM" id="SignalP"/>
    </source>
</evidence>
<gene>
    <name evidence="8" type="primary">Ifnl3</name>
    <name evidence="8" type="ORF">ANSSEM_R13990</name>
</gene>
<dbReference type="GO" id="GO:0007259">
    <property type="term" value="P:cell surface receptor signaling pathway via JAK-STAT"/>
    <property type="evidence" value="ECO:0007669"/>
    <property type="project" value="InterPro"/>
</dbReference>
<evidence type="ECO:0000313" key="8">
    <source>
        <dbReference type="EMBL" id="NXI66481.1"/>
    </source>
</evidence>
<sequence length="186" mass="20665">MLCSTFAVVLVVALGTALVGAFPREALKKTCSLSKYRFPAPSELVAVQKMKEQFEDTMLLTDRKCSTRLFHRRWTTAELTVPDRVILVEAELDFVIAVLGQPTAHKLAETHQQALAFLTQAREDLQGCVAAEAPSHQPSGKLRHWLQKLETAKKTESAGCLEGSAILYLFQVLNDLRCAAQRQHCT</sequence>
<keyword evidence="5 7" id="KW-0732">Signal</keyword>
<dbReference type="GO" id="GO:0050778">
    <property type="term" value="P:positive regulation of immune response"/>
    <property type="evidence" value="ECO:0007669"/>
    <property type="project" value="InterPro"/>
</dbReference>
<evidence type="ECO:0000256" key="2">
    <source>
        <dbReference type="ARBA" id="ARBA00008717"/>
    </source>
</evidence>
<dbReference type="GO" id="GO:0005125">
    <property type="term" value="F:cytokine activity"/>
    <property type="evidence" value="ECO:0007669"/>
    <property type="project" value="UniProtKB-KW"/>
</dbReference>
<dbReference type="OrthoDB" id="9897984at2759"/>
<feature type="non-terminal residue" evidence="8">
    <location>
        <position position="1"/>
    </location>
</feature>
<organism evidence="8 9">
    <name type="scientific">Anseranas semipalmata</name>
    <name type="common">Magpie goose</name>
    <name type="synonym">Anas semipalmata</name>
    <dbReference type="NCBI Taxonomy" id="8851"/>
    <lineage>
        <taxon>Eukaryota</taxon>
        <taxon>Metazoa</taxon>
        <taxon>Chordata</taxon>
        <taxon>Craniata</taxon>
        <taxon>Vertebrata</taxon>
        <taxon>Euteleostomi</taxon>
        <taxon>Archelosauria</taxon>
        <taxon>Archosauria</taxon>
        <taxon>Dinosauria</taxon>
        <taxon>Saurischia</taxon>
        <taxon>Theropoda</taxon>
        <taxon>Coelurosauria</taxon>
        <taxon>Aves</taxon>
        <taxon>Neognathae</taxon>
        <taxon>Galloanserae</taxon>
        <taxon>Anseriformes</taxon>
        <taxon>Anseranatidae</taxon>
        <taxon>Anseranas</taxon>
    </lineage>
</organism>
<evidence type="ECO:0000256" key="1">
    <source>
        <dbReference type="ARBA" id="ARBA00004613"/>
    </source>
</evidence>
<feature type="signal peptide" evidence="7">
    <location>
        <begin position="1"/>
        <end position="21"/>
    </location>
</feature>
<protein>
    <submittedName>
        <fullName evidence="8">IFNL3 protein</fullName>
    </submittedName>
</protein>
<evidence type="ECO:0000313" key="9">
    <source>
        <dbReference type="Proteomes" id="UP000567872"/>
    </source>
</evidence>
<dbReference type="Gene3D" id="1.20.1250.60">
    <property type="entry name" value="Interferon lambda"/>
    <property type="match status" value="1"/>
</dbReference>
<dbReference type="EMBL" id="VXAA01002950">
    <property type="protein sequence ID" value="NXI66481.1"/>
    <property type="molecule type" value="Genomic_DNA"/>
</dbReference>
<reference evidence="8 9" key="1">
    <citation type="submission" date="2019-09" db="EMBL/GenBank/DDBJ databases">
        <title>Bird 10,000 Genomes (B10K) Project - Family phase.</title>
        <authorList>
            <person name="Zhang G."/>
        </authorList>
    </citation>
    <scope>NUCLEOTIDE SEQUENCE [LARGE SCALE GENOMIC DNA]</scope>
    <source>
        <strain evidence="8">B10K-DU-001-57</strain>
        <tissue evidence="8">Muscle</tissue>
    </source>
</reference>
<proteinExistence type="inferred from homology"/>
<evidence type="ECO:0000256" key="3">
    <source>
        <dbReference type="ARBA" id="ARBA00022514"/>
    </source>
</evidence>
<keyword evidence="6" id="KW-0051">Antiviral defense</keyword>
<dbReference type="AlphaFoldDB" id="A0A7K9V3X2"/>
<comment type="subcellular location">
    <subcellularLocation>
        <location evidence="1">Secreted</location>
    </subcellularLocation>
</comment>
<dbReference type="GO" id="GO:0005615">
    <property type="term" value="C:extracellular space"/>
    <property type="evidence" value="ECO:0007669"/>
    <property type="project" value="UniProtKB-KW"/>
</dbReference>
<dbReference type="GO" id="GO:0051607">
    <property type="term" value="P:defense response to virus"/>
    <property type="evidence" value="ECO:0007669"/>
    <property type="project" value="UniProtKB-KW"/>
</dbReference>
<dbReference type="PANTHER" id="PTHR31943">
    <property type="entry name" value="INTERLEUKIN-28 AND 29"/>
    <property type="match status" value="1"/>
</dbReference>
<keyword evidence="3" id="KW-0202">Cytokine</keyword>